<protein>
    <submittedName>
        <fullName evidence="2">Uncharacterized protein</fullName>
    </submittedName>
</protein>
<comment type="caution">
    <text evidence="2">The sequence shown here is derived from an EMBL/GenBank/DDBJ whole genome shotgun (WGS) entry which is preliminary data.</text>
</comment>
<sequence length="247" mass="26435">MKKLLVVVLAMLLVAGFSAVGLAASPAVAEVIVNVTVEPYYDVWFDTPDIYKGLFGNENTPIGQPGIYISDGNTTRNSVLDIWDSAIAYAENNGISSGEVYEAYFEEGQGASPQVELFKVDANTTVDVTLSADFTGWMDAPTIFRVSSDQDTDQINGYGDWATDLALVGNTGLTANNPLYQPLLDEHNTAAAGLDDTFTLDFADELLCYGPIDFHLNGALWMPKVSQVAAGDYEAIVIVTVAASPSI</sequence>
<evidence type="ECO:0000256" key="1">
    <source>
        <dbReference type="SAM" id="SignalP"/>
    </source>
</evidence>
<dbReference type="OrthoDB" id="2124868at2"/>
<evidence type="ECO:0000313" key="3">
    <source>
        <dbReference type="Proteomes" id="UP000294697"/>
    </source>
</evidence>
<feature type="signal peptide" evidence="1">
    <location>
        <begin position="1"/>
        <end position="23"/>
    </location>
</feature>
<keyword evidence="1" id="KW-0732">Signal</keyword>
<feature type="chain" id="PRO_5038369817" evidence="1">
    <location>
        <begin position="24"/>
        <end position="247"/>
    </location>
</feature>
<dbReference type="AlphaFoldDB" id="A0A4R7Z7Q1"/>
<dbReference type="EMBL" id="SODA01000004">
    <property type="protein sequence ID" value="TDW06627.1"/>
    <property type="molecule type" value="Genomic_DNA"/>
</dbReference>
<dbReference type="RefSeq" id="WP_111571523.1">
    <property type="nucleotide sequence ID" value="NZ_QLME01000004.1"/>
</dbReference>
<reference evidence="2 3" key="1">
    <citation type="submission" date="2019-03" db="EMBL/GenBank/DDBJ databases">
        <title>Subsurface microbial communities from deep shales in Ohio and West Virginia, USA.</title>
        <authorList>
            <person name="Wrighton K."/>
        </authorList>
    </citation>
    <scope>NUCLEOTIDE SEQUENCE [LARGE SCALE GENOMIC DNA]</scope>
    <source>
        <strain evidence="2 3">MSL9.2</strain>
    </source>
</reference>
<evidence type="ECO:0000313" key="2">
    <source>
        <dbReference type="EMBL" id="TDW06627.1"/>
    </source>
</evidence>
<accession>A0A4R7Z7Q1</accession>
<organism evidence="2 3">
    <name type="scientific">Halanaerobium saccharolyticum</name>
    <dbReference type="NCBI Taxonomy" id="43595"/>
    <lineage>
        <taxon>Bacteria</taxon>
        <taxon>Bacillati</taxon>
        <taxon>Bacillota</taxon>
        <taxon>Clostridia</taxon>
        <taxon>Halanaerobiales</taxon>
        <taxon>Halanaerobiaceae</taxon>
        <taxon>Halanaerobium</taxon>
    </lineage>
</organism>
<proteinExistence type="predicted"/>
<name>A0A4R7Z7Q1_9FIRM</name>
<dbReference type="Proteomes" id="UP000294697">
    <property type="component" value="Unassembled WGS sequence"/>
</dbReference>
<gene>
    <name evidence="2" type="ORF">C8C77_10415</name>
</gene>